<dbReference type="AlphaFoldDB" id="B9M7T8"/>
<dbReference type="RefSeq" id="WP_012645125.1">
    <property type="nucleotide sequence ID" value="NC_011979.1"/>
</dbReference>
<evidence type="ECO:0000313" key="2">
    <source>
        <dbReference type="Proteomes" id="UP000007721"/>
    </source>
</evidence>
<dbReference type="Proteomes" id="UP000007721">
    <property type="component" value="Chromosome"/>
</dbReference>
<dbReference type="HOGENOM" id="CLU_187559_0_0_7"/>
<name>B9M7T8_GEODF</name>
<proteinExistence type="predicted"/>
<evidence type="ECO:0000313" key="1">
    <source>
        <dbReference type="EMBL" id="ACM18396.1"/>
    </source>
</evidence>
<dbReference type="OrthoDB" id="6198376at2"/>
<organism evidence="1 2">
    <name type="scientific">Geotalea daltonii (strain DSM 22248 / JCM 15807 / FRC-32)</name>
    <name type="common">Geobacter daltonii</name>
    <dbReference type="NCBI Taxonomy" id="316067"/>
    <lineage>
        <taxon>Bacteria</taxon>
        <taxon>Pseudomonadati</taxon>
        <taxon>Thermodesulfobacteriota</taxon>
        <taxon>Desulfuromonadia</taxon>
        <taxon>Geobacterales</taxon>
        <taxon>Geobacteraceae</taxon>
        <taxon>Geotalea</taxon>
    </lineage>
</organism>
<dbReference type="STRING" id="316067.Geob_0019"/>
<dbReference type="EMBL" id="CP001390">
    <property type="protein sequence ID" value="ACM18396.1"/>
    <property type="molecule type" value="Genomic_DNA"/>
</dbReference>
<reference evidence="1 2" key="1">
    <citation type="submission" date="2009-01" db="EMBL/GenBank/DDBJ databases">
        <title>Complete sequence of Geobacter sp. FRC-32.</title>
        <authorList>
            <consortium name="US DOE Joint Genome Institute"/>
            <person name="Lucas S."/>
            <person name="Copeland A."/>
            <person name="Lapidus A."/>
            <person name="Glavina del Rio T."/>
            <person name="Dalin E."/>
            <person name="Tice H."/>
            <person name="Bruce D."/>
            <person name="Goodwin L."/>
            <person name="Pitluck S."/>
            <person name="Saunders E."/>
            <person name="Brettin T."/>
            <person name="Detter J.C."/>
            <person name="Han C."/>
            <person name="Larimer F."/>
            <person name="Land M."/>
            <person name="Hauser L."/>
            <person name="Kyrpides N."/>
            <person name="Ovchinnikova G."/>
            <person name="Kostka J."/>
            <person name="Richardson P."/>
        </authorList>
    </citation>
    <scope>NUCLEOTIDE SEQUENCE [LARGE SCALE GENOMIC DNA]</scope>
    <source>
        <strain evidence="2">DSM 22248 / JCM 15807 / FRC-32</strain>
    </source>
</reference>
<keyword evidence="2" id="KW-1185">Reference proteome</keyword>
<accession>B9M7T8</accession>
<sequence>MENCELLEKCVFFNDKMGNMPSTASVIKMRYCREDSSGCARYLVCKALGRENVPADLFPNQEDRARQLIASAR</sequence>
<gene>
    <name evidence="1" type="ordered locus">Geob_0019</name>
</gene>
<dbReference type="eggNOG" id="ENOG5033BK1">
    <property type="taxonomic scope" value="Bacteria"/>
</dbReference>
<protein>
    <submittedName>
        <fullName evidence="1">Uncharacterized protein</fullName>
    </submittedName>
</protein>
<dbReference type="KEGG" id="geo:Geob_0019"/>